<gene>
    <name evidence="2" type="ORF">ABID21_005010</name>
</gene>
<reference evidence="2 3" key="1">
    <citation type="submission" date="2024-06" db="EMBL/GenBank/DDBJ databases">
        <title>Genomic Encyclopedia of Type Strains, Phase IV (KMG-IV): sequencing the most valuable type-strain genomes for metagenomic binning, comparative biology and taxonomic classification.</title>
        <authorList>
            <person name="Goeker M."/>
        </authorList>
    </citation>
    <scope>NUCLEOTIDE SEQUENCE [LARGE SCALE GENOMIC DNA]</scope>
    <source>
        <strain evidence="2 3">DSM 105042</strain>
    </source>
</reference>
<comment type="caution">
    <text evidence="2">The sequence shown here is derived from an EMBL/GenBank/DDBJ whole genome shotgun (WGS) entry which is preliminary data.</text>
</comment>
<keyword evidence="1" id="KW-1133">Transmembrane helix</keyword>
<keyword evidence="1" id="KW-0812">Transmembrane</keyword>
<name>A0ABV2HEA2_9HYPH</name>
<proteinExistence type="predicted"/>
<sequence>MIGERFFSLFFFWVLFCAQFGSWFIYVRNALRAEARGVRVQGMYYLFADINDHLCTAEIRRTYHWSRMGIMVSGLLLMGFLILI</sequence>
<organism evidence="2 3">
    <name type="scientific">Pseudorhizobium tarimense</name>
    <dbReference type="NCBI Taxonomy" id="1079109"/>
    <lineage>
        <taxon>Bacteria</taxon>
        <taxon>Pseudomonadati</taxon>
        <taxon>Pseudomonadota</taxon>
        <taxon>Alphaproteobacteria</taxon>
        <taxon>Hyphomicrobiales</taxon>
        <taxon>Rhizobiaceae</taxon>
        <taxon>Rhizobium/Agrobacterium group</taxon>
        <taxon>Pseudorhizobium</taxon>
    </lineage>
</organism>
<evidence type="ECO:0000313" key="3">
    <source>
        <dbReference type="Proteomes" id="UP001549031"/>
    </source>
</evidence>
<feature type="transmembrane region" description="Helical" evidence="1">
    <location>
        <begin position="65"/>
        <end position="83"/>
    </location>
</feature>
<dbReference type="EMBL" id="JBEPLJ010000040">
    <property type="protein sequence ID" value="MET3588870.1"/>
    <property type="molecule type" value="Genomic_DNA"/>
</dbReference>
<accession>A0ABV2HEA2</accession>
<evidence type="ECO:0000313" key="2">
    <source>
        <dbReference type="EMBL" id="MET3588870.1"/>
    </source>
</evidence>
<dbReference type="Proteomes" id="UP001549031">
    <property type="component" value="Unassembled WGS sequence"/>
</dbReference>
<keyword evidence="3" id="KW-1185">Reference proteome</keyword>
<feature type="transmembrane region" description="Helical" evidence="1">
    <location>
        <begin position="6"/>
        <end position="26"/>
    </location>
</feature>
<evidence type="ECO:0000256" key="1">
    <source>
        <dbReference type="SAM" id="Phobius"/>
    </source>
</evidence>
<keyword evidence="1" id="KW-0472">Membrane</keyword>
<protein>
    <submittedName>
        <fullName evidence="2">Uncharacterized protein</fullName>
    </submittedName>
</protein>